<keyword evidence="2" id="KW-0812">Transmembrane</keyword>
<keyword evidence="4" id="KW-1185">Reference proteome</keyword>
<evidence type="ECO:0000313" key="4">
    <source>
        <dbReference type="Proteomes" id="UP001209540"/>
    </source>
</evidence>
<comment type="caution">
    <text evidence="3">The sequence shown here is derived from an EMBL/GenBank/DDBJ whole genome shotgun (WGS) entry which is preliminary data.</text>
</comment>
<gene>
    <name evidence="3" type="ORF">BDA99DRAFT_563426</name>
</gene>
<proteinExistence type="predicted"/>
<feature type="transmembrane region" description="Helical" evidence="2">
    <location>
        <begin position="6"/>
        <end position="27"/>
    </location>
</feature>
<dbReference type="Proteomes" id="UP001209540">
    <property type="component" value="Unassembled WGS sequence"/>
</dbReference>
<sequence>MAQFSLLNNGSVLISAIYLLILVSLVAQATPMVKRHDTDNGYDPCIIDVSPSGEQHGHNHVQP</sequence>
<feature type="region of interest" description="Disordered" evidence="1">
    <location>
        <begin position="44"/>
        <end position="63"/>
    </location>
</feature>
<evidence type="ECO:0008006" key="5">
    <source>
        <dbReference type="Google" id="ProtNLM"/>
    </source>
</evidence>
<reference evidence="3" key="2">
    <citation type="submission" date="2023-02" db="EMBL/GenBank/DDBJ databases">
        <authorList>
            <consortium name="DOE Joint Genome Institute"/>
            <person name="Mondo S.J."/>
            <person name="Chang Y."/>
            <person name="Wang Y."/>
            <person name="Ahrendt S."/>
            <person name="Andreopoulos W."/>
            <person name="Barry K."/>
            <person name="Beard J."/>
            <person name="Benny G.L."/>
            <person name="Blankenship S."/>
            <person name="Bonito G."/>
            <person name="Cuomo C."/>
            <person name="Desiro A."/>
            <person name="Gervers K.A."/>
            <person name="Hundley H."/>
            <person name="Kuo A."/>
            <person name="LaButti K."/>
            <person name="Lang B.F."/>
            <person name="Lipzen A."/>
            <person name="O'Donnell K."/>
            <person name="Pangilinan J."/>
            <person name="Reynolds N."/>
            <person name="Sandor L."/>
            <person name="Smith M.W."/>
            <person name="Tsang A."/>
            <person name="Grigoriev I.V."/>
            <person name="Stajich J.E."/>
            <person name="Spatafora J.W."/>
        </authorList>
    </citation>
    <scope>NUCLEOTIDE SEQUENCE</scope>
    <source>
        <strain evidence="3">RSA 2281</strain>
    </source>
</reference>
<evidence type="ECO:0000256" key="2">
    <source>
        <dbReference type="SAM" id="Phobius"/>
    </source>
</evidence>
<evidence type="ECO:0000313" key="3">
    <source>
        <dbReference type="EMBL" id="KAI9252406.1"/>
    </source>
</evidence>
<protein>
    <recommendedName>
        <fullName evidence="5">Transmembrane protein</fullName>
    </recommendedName>
</protein>
<dbReference type="EMBL" id="JAIXMP010000028">
    <property type="protein sequence ID" value="KAI9252406.1"/>
    <property type="molecule type" value="Genomic_DNA"/>
</dbReference>
<evidence type="ECO:0000256" key="1">
    <source>
        <dbReference type="SAM" id="MobiDB-lite"/>
    </source>
</evidence>
<dbReference type="AlphaFoldDB" id="A0AAD5PA20"/>
<accession>A0AAD5PA20</accession>
<name>A0AAD5PA20_9FUNG</name>
<keyword evidence="2" id="KW-0472">Membrane</keyword>
<reference evidence="3" key="1">
    <citation type="journal article" date="2022" name="IScience">
        <title>Evolution of zygomycete secretomes and the origins of terrestrial fungal ecologies.</title>
        <authorList>
            <person name="Chang Y."/>
            <person name="Wang Y."/>
            <person name="Mondo S."/>
            <person name="Ahrendt S."/>
            <person name="Andreopoulos W."/>
            <person name="Barry K."/>
            <person name="Beard J."/>
            <person name="Benny G.L."/>
            <person name="Blankenship S."/>
            <person name="Bonito G."/>
            <person name="Cuomo C."/>
            <person name="Desiro A."/>
            <person name="Gervers K.A."/>
            <person name="Hundley H."/>
            <person name="Kuo A."/>
            <person name="LaButti K."/>
            <person name="Lang B.F."/>
            <person name="Lipzen A."/>
            <person name="O'Donnell K."/>
            <person name="Pangilinan J."/>
            <person name="Reynolds N."/>
            <person name="Sandor L."/>
            <person name="Smith M.E."/>
            <person name="Tsang A."/>
            <person name="Grigoriev I.V."/>
            <person name="Stajich J.E."/>
            <person name="Spatafora J.W."/>
        </authorList>
    </citation>
    <scope>NUCLEOTIDE SEQUENCE</scope>
    <source>
        <strain evidence="3">RSA 2281</strain>
    </source>
</reference>
<organism evidence="3 4">
    <name type="scientific">Phascolomyces articulosus</name>
    <dbReference type="NCBI Taxonomy" id="60185"/>
    <lineage>
        <taxon>Eukaryota</taxon>
        <taxon>Fungi</taxon>
        <taxon>Fungi incertae sedis</taxon>
        <taxon>Mucoromycota</taxon>
        <taxon>Mucoromycotina</taxon>
        <taxon>Mucoromycetes</taxon>
        <taxon>Mucorales</taxon>
        <taxon>Lichtheimiaceae</taxon>
        <taxon>Phascolomyces</taxon>
    </lineage>
</organism>
<keyword evidence="2" id="KW-1133">Transmembrane helix</keyword>